<dbReference type="RefSeq" id="WP_160380992.1">
    <property type="nucleotide sequence ID" value="NZ_WNXQ01000001.1"/>
</dbReference>
<gene>
    <name evidence="3" type="ORF">GLS40_02380</name>
</gene>
<dbReference type="PANTHER" id="PTHR21240:SF28">
    <property type="entry name" value="ISO-OROTATE DECARBOXYLASE (EUROFUNG)"/>
    <property type="match status" value="1"/>
</dbReference>
<dbReference type="GO" id="GO:0016787">
    <property type="term" value="F:hydrolase activity"/>
    <property type="evidence" value="ECO:0007669"/>
    <property type="project" value="UniProtKB-KW"/>
</dbReference>
<dbReference type="InterPro" id="IPR006680">
    <property type="entry name" value="Amidohydro-rel"/>
</dbReference>
<evidence type="ECO:0000259" key="2">
    <source>
        <dbReference type="Pfam" id="PF04909"/>
    </source>
</evidence>
<evidence type="ECO:0000313" key="4">
    <source>
        <dbReference type="Proteomes" id="UP000443843"/>
    </source>
</evidence>
<dbReference type="GO" id="GO:0019748">
    <property type="term" value="P:secondary metabolic process"/>
    <property type="evidence" value="ECO:0007669"/>
    <property type="project" value="TreeGrafter"/>
</dbReference>
<proteinExistence type="predicted"/>
<sequence length="365" mass="40589">MEALSEAEAPAAAILVGTVDCDVHPEPPTTAELLPHLDPFLRESITQRGIGPLTSVSYPPNAPMTVREDWRGEPGAGPALARMQRDLFDGLGVGTAILNPLYGLQVLMSEDMAARYATGLNTFTARDWLDRDPRLRSSIVVPMQNPEMAVEEIDRWAGDPRFVQVMMLVMGEMPAGKRYYWPIYKAAERHGLPVTLHAGSMYRHGPTGLGWPSFHAQDYAANATAFQTALTSLICEGVFSVCPDLKVVLAESGFTWLPGYLWRLDKYWHGLRMEVPWVDRRPAEIIASNVRFTLQPVDAPPTAADLQRLMEHVGCEDLLLFSTDYPHWQFDGNHAVPDGISATQARRMMIDTPRATYARLSEVMS</sequence>
<protein>
    <submittedName>
        <fullName evidence="3">Amidohydrolase family protein</fullName>
    </submittedName>
</protein>
<dbReference type="AlphaFoldDB" id="A0A844W8R8"/>
<evidence type="ECO:0000256" key="1">
    <source>
        <dbReference type="ARBA" id="ARBA00023239"/>
    </source>
</evidence>
<dbReference type="InterPro" id="IPR032466">
    <property type="entry name" value="Metal_Hydrolase"/>
</dbReference>
<dbReference type="EMBL" id="WNXQ01000001">
    <property type="protein sequence ID" value="MWB76868.1"/>
    <property type="molecule type" value="Genomic_DNA"/>
</dbReference>
<evidence type="ECO:0000313" key="3">
    <source>
        <dbReference type="EMBL" id="MWB76868.1"/>
    </source>
</evidence>
<reference evidence="3 4" key="1">
    <citation type="submission" date="2019-11" db="EMBL/GenBank/DDBJ databases">
        <title>Pseudooceanicola pacifica sp. nov., isolated from deep-sea sediment of the Pacific Ocean.</title>
        <authorList>
            <person name="Lyu L."/>
        </authorList>
    </citation>
    <scope>NUCLEOTIDE SEQUENCE [LARGE SCALE GENOMIC DNA]</scope>
    <source>
        <strain evidence="3 4">216_PA32_1</strain>
    </source>
</reference>
<keyword evidence="1" id="KW-0456">Lyase</keyword>
<comment type="caution">
    <text evidence="3">The sequence shown here is derived from an EMBL/GenBank/DDBJ whole genome shotgun (WGS) entry which is preliminary data.</text>
</comment>
<dbReference type="GO" id="GO:0005737">
    <property type="term" value="C:cytoplasm"/>
    <property type="evidence" value="ECO:0007669"/>
    <property type="project" value="TreeGrafter"/>
</dbReference>
<dbReference type="Pfam" id="PF04909">
    <property type="entry name" value="Amidohydro_2"/>
    <property type="match status" value="1"/>
</dbReference>
<organism evidence="3 4">
    <name type="scientific">Pseudooceanicola pacificus</name>
    <dbReference type="NCBI Taxonomy" id="2676438"/>
    <lineage>
        <taxon>Bacteria</taxon>
        <taxon>Pseudomonadati</taxon>
        <taxon>Pseudomonadota</taxon>
        <taxon>Alphaproteobacteria</taxon>
        <taxon>Rhodobacterales</taxon>
        <taxon>Paracoccaceae</taxon>
        <taxon>Pseudooceanicola</taxon>
    </lineage>
</organism>
<dbReference type="Gene3D" id="3.20.20.140">
    <property type="entry name" value="Metal-dependent hydrolases"/>
    <property type="match status" value="1"/>
</dbReference>
<dbReference type="InterPro" id="IPR032465">
    <property type="entry name" value="ACMSD"/>
</dbReference>
<keyword evidence="4" id="KW-1185">Reference proteome</keyword>
<accession>A0A844W8R8</accession>
<dbReference type="Proteomes" id="UP000443843">
    <property type="component" value="Unassembled WGS sequence"/>
</dbReference>
<keyword evidence="3" id="KW-0378">Hydrolase</keyword>
<name>A0A844W8R8_9RHOB</name>
<dbReference type="PANTHER" id="PTHR21240">
    <property type="entry name" value="2-AMINO-3-CARBOXYLMUCONATE-6-SEMIALDEHYDE DECARBOXYLASE"/>
    <property type="match status" value="1"/>
</dbReference>
<dbReference type="GO" id="GO:0016831">
    <property type="term" value="F:carboxy-lyase activity"/>
    <property type="evidence" value="ECO:0007669"/>
    <property type="project" value="InterPro"/>
</dbReference>
<dbReference type="SUPFAM" id="SSF51556">
    <property type="entry name" value="Metallo-dependent hydrolases"/>
    <property type="match status" value="1"/>
</dbReference>
<feature type="domain" description="Amidohydrolase-related" evidence="2">
    <location>
        <begin position="19"/>
        <end position="357"/>
    </location>
</feature>